<evidence type="ECO:0000256" key="3">
    <source>
        <dbReference type="ARBA" id="ARBA00007742"/>
    </source>
</evidence>
<evidence type="ECO:0000256" key="15">
    <source>
        <dbReference type="SAM" id="Phobius"/>
    </source>
</evidence>
<reference evidence="17 18" key="1">
    <citation type="submission" date="2015-09" db="EMBL/GenBank/DDBJ databases">
        <title>Draft genome of the scarab beetle Oryctes borbonicus.</title>
        <authorList>
            <person name="Meyer J.M."/>
            <person name="Markov G.V."/>
            <person name="Baskaran P."/>
            <person name="Herrmann M."/>
            <person name="Sommer R.J."/>
            <person name="Roedelsperger C."/>
        </authorList>
    </citation>
    <scope>NUCLEOTIDE SEQUENCE [LARGE SCALE GENOMIC DNA]</scope>
    <source>
        <strain evidence="17">OB123</strain>
        <tissue evidence="17">Whole animal</tissue>
    </source>
</reference>
<dbReference type="EMBL" id="LJIG01022576">
    <property type="protein sequence ID" value="KRT79845.1"/>
    <property type="molecule type" value="Genomic_DNA"/>
</dbReference>
<dbReference type="GO" id="GO:0005789">
    <property type="term" value="C:endoplasmic reticulum membrane"/>
    <property type="evidence" value="ECO:0007669"/>
    <property type="project" value="UniProtKB-SubCell"/>
</dbReference>
<dbReference type="Gene3D" id="3.10.20.90">
    <property type="entry name" value="Phosphatidylinositol 3-kinase Catalytic Subunit, Chain A, domain 1"/>
    <property type="match status" value="1"/>
</dbReference>
<comment type="caution">
    <text evidence="17">The sequence shown here is derived from an EMBL/GenBank/DDBJ whole genome shotgun (WGS) entry which is preliminary data.</text>
</comment>
<evidence type="ECO:0000256" key="7">
    <source>
        <dbReference type="ARBA" id="ARBA00022824"/>
    </source>
</evidence>
<evidence type="ECO:0000256" key="10">
    <source>
        <dbReference type="ARBA" id="ARBA00022989"/>
    </source>
</evidence>
<evidence type="ECO:0000256" key="1">
    <source>
        <dbReference type="ARBA" id="ARBA00004477"/>
    </source>
</evidence>
<dbReference type="GO" id="GO:0102758">
    <property type="term" value="F:very-long-chain enoyl-CoA reductase activity"/>
    <property type="evidence" value="ECO:0007669"/>
    <property type="project" value="UniProtKB-EC"/>
</dbReference>
<proteinExistence type="inferred from homology"/>
<dbReference type="Gene3D" id="1.20.120.1630">
    <property type="match status" value="1"/>
</dbReference>
<evidence type="ECO:0000256" key="4">
    <source>
        <dbReference type="ARBA" id="ARBA00012530"/>
    </source>
</evidence>
<evidence type="ECO:0000256" key="11">
    <source>
        <dbReference type="ARBA" id="ARBA00023002"/>
    </source>
</evidence>
<dbReference type="GO" id="GO:0042761">
    <property type="term" value="P:very long-chain fatty acid biosynthetic process"/>
    <property type="evidence" value="ECO:0007669"/>
    <property type="project" value="TreeGrafter"/>
</dbReference>
<evidence type="ECO:0000256" key="2">
    <source>
        <dbReference type="ARBA" id="ARBA00005194"/>
    </source>
</evidence>
<dbReference type="PROSITE" id="PS50053">
    <property type="entry name" value="UBIQUITIN_2"/>
    <property type="match status" value="1"/>
</dbReference>
<name>A0A0T6AYC7_9SCAR</name>
<feature type="non-terminal residue" evidence="17">
    <location>
        <position position="289"/>
    </location>
</feature>
<dbReference type="PANTHER" id="PTHR10556">
    <property type="entry name" value="3-OXO-5-ALPHA-STEROID 4-DEHYDROGENASE"/>
    <property type="match status" value="1"/>
</dbReference>
<keyword evidence="7" id="KW-0256">Endoplasmic reticulum</keyword>
<evidence type="ECO:0000256" key="12">
    <source>
        <dbReference type="ARBA" id="ARBA00023098"/>
    </source>
</evidence>
<evidence type="ECO:0000256" key="13">
    <source>
        <dbReference type="ARBA" id="ARBA00023136"/>
    </source>
</evidence>
<evidence type="ECO:0000256" key="6">
    <source>
        <dbReference type="ARBA" id="ARBA00022692"/>
    </source>
</evidence>
<evidence type="ECO:0000256" key="9">
    <source>
        <dbReference type="ARBA" id="ARBA00022857"/>
    </source>
</evidence>
<dbReference type="InterPro" id="IPR049127">
    <property type="entry name" value="TECR-like_N"/>
</dbReference>
<keyword evidence="6 15" id="KW-0812">Transmembrane</keyword>
<dbReference type="SMART" id="SM00213">
    <property type="entry name" value="UBQ"/>
    <property type="match status" value="1"/>
</dbReference>
<gene>
    <name evidence="17" type="ORF">AMK59_8337</name>
</gene>
<keyword evidence="11" id="KW-0560">Oxidoreductase</keyword>
<keyword evidence="14" id="KW-0275">Fatty acid biosynthesis</keyword>
<dbReference type="PANTHER" id="PTHR10556:SF28">
    <property type="entry name" value="VERY-LONG-CHAIN ENOYL-COA REDUCTASE"/>
    <property type="match status" value="1"/>
</dbReference>
<dbReference type="Pfam" id="PF21696">
    <property type="entry name" value="TECR_N"/>
    <property type="match status" value="1"/>
</dbReference>
<comment type="pathway">
    <text evidence="2">Lipid metabolism; fatty acid biosynthesis.</text>
</comment>
<dbReference type="CDD" id="cd01801">
    <property type="entry name" value="Ubl_TECR_like"/>
    <property type="match status" value="1"/>
</dbReference>
<evidence type="ECO:0000256" key="5">
    <source>
        <dbReference type="ARBA" id="ARBA00022516"/>
    </source>
</evidence>
<keyword evidence="8" id="KW-0276">Fatty acid metabolism</keyword>
<feature type="transmembrane region" description="Helical" evidence="15">
    <location>
        <begin position="244"/>
        <end position="268"/>
    </location>
</feature>
<keyword evidence="5" id="KW-0444">Lipid biosynthesis</keyword>
<dbReference type="InterPro" id="IPR000626">
    <property type="entry name" value="Ubiquitin-like_dom"/>
</dbReference>
<keyword evidence="10 15" id="KW-1133">Transmembrane helix</keyword>
<comment type="subcellular location">
    <subcellularLocation>
        <location evidence="1">Endoplasmic reticulum membrane</location>
        <topology evidence="1">Multi-pass membrane protein</topology>
    </subcellularLocation>
</comment>
<evidence type="ECO:0000256" key="14">
    <source>
        <dbReference type="ARBA" id="ARBA00023160"/>
    </source>
</evidence>
<comment type="similarity">
    <text evidence="3">Belongs to the steroid 5-alpha reductase family.</text>
</comment>
<dbReference type="InterPro" id="IPR001104">
    <property type="entry name" value="3-oxo-5_a-steroid_4-DH_C"/>
</dbReference>
<dbReference type="FunFam" id="3.10.20.90:FF:000131">
    <property type="entry name" value="trans-2,3-enoyl-CoA reductase-like"/>
    <property type="match status" value="1"/>
</dbReference>
<evidence type="ECO:0000313" key="18">
    <source>
        <dbReference type="Proteomes" id="UP000051574"/>
    </source>
</evidence>
<dbReference type="SUPFAM" id="SSF54236">
    <property type="entry name" value="Ubiquitin-like"/>
    <property type="match status" value="1"/>
</dbReference>
<dbReference type="InterPro" id="IPR039357">
    <property type="entry name" value="SRD5A/TECR"/>
</dbReference>
<dbReference type="InterPro" id="IPR029071">
    <property type="entry name" value="Ubiquitin-like_domsf"/>
</dbReference>
<keyword evidence="9" id="KW-0521">NADP</keyword>
<sequence length="289" mass="32490">MGVELNIFTVKNASLCTISVETTATIKDIKKEIAKSQKSLRVERQSIRSDIKGKDIDDNATIKSLGLENGSTVYVKDLGAQIGWRTVYLIEYLGPPIVYAIFAARPGIFYNNTEISMSMTAYIAFGCWTVHYLKRLYESAFIHRFSHGTMPLRNLFKNCGYYWGFAGYVAAHVNHPLFTSPSMLQVAIGTAIFAISELGNLSIHLLLRDLRPAGSSVRKIPVPNSNPLTKLYNYVSCPNYTYEFTAWLGFSILTSCIPALIFALAGMYQMTVWALNKHKAYKKEFKDYP</sequence>
<evidence type="ECO:0000259" key="16">
    <source>
        <dbReference type="PROSITE" id="PS50053"/>
    </source>
</evidence>
<evidence type="ECO:0000313" key="17">
    <source>
        <dbReference type="EMBL" id="KRT79845.1"/>
    </source>
</evidence>
<protein>
    <recommendedName>
        <fullName evidence="4">very-long-chain enoyl-CoA reductase</fullName>
        <ecNumber evidence="4">1.3.1.93</ecNumber>
    </recommendedName>
</protein>
<keyword evidence="18" id="KW-1185">Reference proteome</keyword>
<dbReference type="Pfam" id="PF02544">
    <property type="entry name" value="Steroid_dh"/>
    <property type="match status" value="1"/>
</dbReference>
<dbReference type="OrthoDB" id="540503at2759"/>
<organism evidence="17 18">
    <name type="scientific">Oryctes borbonicus</name>
    <dbReference type="NCBI Taxonomy" id="1629725"/>
    <lineage>
        <taxon>Eukaryota</taxon>
        <taxon>Metazoa</taxon>
        <taxon>Ecdysozoa</taxon>
        <taxon>Arthropoda</taxon>
        <taxon>Hexapoda</taxon>
        <taxon>Insecta</taxon>
        <taxon>Pterygota</taxon>
        <taxon>Neoptera</taxon>
        <taxon>Endopterygota</taxon>
        <taxon>Coleoptera</taxon>
        <taxon>Polyphaga</taxon>
        <taxon>Scarabaeiformia</taxon>
        <taxon>Scarabaeidae</taxon>
        <taxon>Dynastinae</taxon>
        <taxon>Oryctes</taxon>
    </lineage>
</organism>
<dbReference type="EC" id="1.3.1.93" evidence="4"/>
<dbReference type="PROSITE" id="PS50244">
    <property type="entry name" value="S5A_REDUCTASE"/>
    <property type="match status" value="1"/>
</dbReference>
<keyword evidence="13 15" id="KW-0472">Membrane</keyword>
<dbReference type="Proteomes" id="UP000051574">
    <property type="component" value="Unassembled WGS sequence"/>
</dbReference>
<keyword evidence="12" id="KW-0443">Lipid metabolism</keyword>
<dbReference type="AlphaFoldDB" id="A0A0T6AYC7"/>
<evidence type="ECO:0000256" key="8">
    <source>
        <dbReference type="ARBA" id="ARBA00022832"/>
    </source>
</evidence>
<accession>A0A0T6AYC7</accession>
<feature type="domain" description="Ubiquitin-like" evidence="16">
    <location>
        <begin position="3"/>
        <end position="75"/>
    </location>
</feature>